<evidence type="ECO:0000313" key="3">
    <source>
        <dbReference type="EMBL" id="KFB66797.1"/>
    </source>
</evidence>
<dbReference type="AlphaFoldDB" id="A0A084XWF3"/>
<accession>A0A084XWF3</accession>
<dbReference type="EMBL" id="JDSS02000037">
    <property type="protein sequence ID" value="KFB66797.1"/>
    <property type="molecule type" value="Genomic_DNA"/>
</dbReference>
<name>A0A084XWF3_9PROT</name>
<feature type="domain" description="PBP" evidence="2">
    <location>
        <begin position="5"/>
        <end position="151"/>
    </location>
</feature>
<gene>
    <name evidence="3" type="ORF">CAPSK01_003735</name>
</gene>
<dbReference type="PANTHER" id="PTHR30570:SF1">
    <property type="entry name" value="PHOSPHATE-BINDING PROTEIN PSTS"/>
    <property type="match status" value="1"/>
</dbReference>
<evidence type="ECO:0000313" key="4">
    <source>
        <dbReference type="Proteomes" id="UP000019812"/>
    </source>
</evidence>
<dbReference type="Pfam" id="PF12849">
    <property type="entry name" value="PBP_like_2"/>
    <property type="match status" value="1"/>
</dbReference>
<dbReference type="Gene3D" id="3.40.190.10">
    <property type="entry name" value="Periplasmic binding protein-like II"/>
    <property type="match status" value="2"/>
</dbReference>
<reference evidence="3 4" key="1">
    <citation type="submission" date="2014-07" db="EMBL/GenBank/DDBJ databases">
        <title>Expanding our view of genomic diversity in Candidatus Accumulibacter clades.</title>
        <authorList>
            <person name="Skennerton C.T."/>
            <person name="Barr J.J."/>
            <person name="Slater F.R."/>
            <person name="Bond P.L."/>
            <person name="Tyson G.W."/>
        </authorList>
    </citation>
    <scope>NUCLEOTIDE SEQUENCE [LARGE SCALE GENOMIC DNA]</scope>
    <source>
        <strain evidence="4">SK-01</strain>
    </source>
</reference>
<proteinExistence type="predicted"/>
<dbReference type="InterPro" id="IPR024370">
    <property type="entry name" value="PBP_domain"/>
</dbReference>
<evidence type="ECO:0000259" key="2">
    <source>
        <dbReference type="Pfam" id="PF12849"/>
    </source>
</evidence>
<evidence type="ECO:0000256" key="1">
    <source>
        <dbReference type="ARBA" id="ARBA00022729"/>
    </source>
</evidence>
<dbReference type="PANTHER" id="PTHR30570">
    <property type="entry name" value="PERIPLASMIC PHOSPHATE BINDING COMPONENT OF PHOSPHATE ABC TRANSPORTER"/>
    <property type="match status" value="1"/>
</dbReference>
<dbReference type="Proteomes" id="UP000019812">
    <property type="component" value="Unassembled WGS sequence"/>
</dbReference>
<keyword evidence="1" id="KW-0732">Signal</keyword>
<organism evidence="3 4">
    <name type="scientific">Candidatus Accumulibacter vicinus</name>
    <dbReference type="NCBI Taxonomy" id="2954382"/>
    <lineage>
        <taxon>Bacteria</taxon>
        <taxon>Pseudomonadati</taxon>
        <taxon>Pseudomonadota</taxon>
        <taxon>Betaproteobacteria</taxon>
        <taxon>Candidatus Accumulibacter</taxon>
    </lineage>
</organism>
<sequence>MTSKSGVTRLAARDVAGMLSGRIATWPDGEPVRVVLRPLTDSDTTYFGQMAPEIAAALKIAHQRPGMVVAATDQDAATEAESLGGSIGTSTLSILASERRRLHLVAIDDAVPSLQGLASGAYKFYKPFFIVTRQGGSDTAREFVAFVRSAEGRALLEANGHVVTR</sequence>
<dbReference type="InterPro" id="IPR050811">
    <property type="entry name" value="Phosphate_ABC_transporter"/>
</dbReference>
<comment type="caution">
    <text evidence="3">The sequence shown here is derived from an EMBL/GenBank/DDBJ whole genome shotgun (WGS) entry which is preliminary data.</text>
</comment>
<dbReference type="STRING" id="1457154.CAPSK01_003735"/>
<protein>
    <submittedName>
        <fullName evidence="3">Phosphate binding protein</fullName>
    </submittedName>
</protein>
<dbReference type="SUPFAM" id="SSF53850">
    <property type="entry name" value="Periplasmic binding protein-like II"/>
    <property type="match status" value="1"/>
</dbReference>